<dbReference type="GO" id="GO:0045892">
    <property type="term" value="P:negative regulation of DNA-templated transcription"/>
    <property type="evidence" value="ECO:0007669"/>
    <property type="project" value="TreeGrafter"/>
</dbReference>
<feature type="domain" description="HTH gntR-type" evidence="4">
    <location>
        <begin position="14"/>
        <end position="82"/>
    </location>
</feature>
<dbReference type="SMART" id="SM00345">
    <property type="entry name" value="HTH_GNTR"/>
    <property type="match status" value="1"/>
</dbReference>
<proteinExistence type="predicted"/>
<dbReference type="PROSITE" id="PS50949">
    <property type="entry name" value="HTH_GNTR"/>
    <property type="match status" value="1"/>
</dbReference>
<dbReference type="RefSeq" id="WP_183485499.1">
    <property type="nucleotide sequence ID" value="NZ_JACIDZ010000005.1"/>
</dbReference>
<dbReference type="PANTHER" id="PTHR44846:SF1">
    <property type="entry name" value="MANNOSYL-D-GLYCERATE TRANSPORT_METABOLISM SYSTEM REPRESSOR MNGR-RELATED"/>
    <property type="match status" value="1"/>
</dbReference>
<evidence type="ECO:0000313" key="6">
    <source>
        <dbReference type="Proteomes" id="UP000530571"/>
    </source>
</evidence>
<dbReference type="EMBL" id="JACIDZ010000005">
    <property type="protein sequence ID" value="MBB4122020.1"/>
    <property type="molecule type" value="Genomic_DNA"/>
</dbReference>
<dbReference type="PANTHER" id="PTHR44846">
    <property type="entry name" value="MANNOSYL-D-GLYCERATE TRANSPORT/METABOLISM SYSTEM REPRESSOR MNGR-RELATED"/>
    <property type="match status" value="1"/>
</dbReference>
<name>A0A7W6P9P2_9HYPH</name>
<keyword evidence="1" id="KW-0805">Transcription regulation</keyword>
<dbReference type="GO" id="GO:0003700">
    <property type="term" value="F:DNA-binding transcription factor activity"/>
    <property type="evidence" value="ECO:0007669"/>
    <property type="project" value="InterPro"/>
</dbReference>
<dbReference type="InterPro" id="IPR000524">
    <property type="entry name" value="Tscrpt_reg_HTH_GntR"/>
</dbReference>
<dbReference type="InterPro" id="IPR036390">
    <property type="entry name" value="WH_DNA-bd_sf"/>
</dbReference>
<keyword evidence="3" id="KW-0804">Transcription</keyword>
<comment type="caution">
    <text evidence="5">The sequence shown here is derived from an EMBL/GenBank/DDBJ whole genome shotgun (WGS) entry which is preliminary data.</text>
</comment>
<dbReference type="Pfam" id="PF00392">
    <property type="entry name" value="GntR"/>
    <property type="match status" value="1"/>
</dbReference>
<dbReference type="SUPFAM" id="SSF46785">
    <property type="entry name" value="Winged helix' DNA-binding domain"/>
    <property type="match status" value="1"/>
</dbReference>
<dbReference type="GO" id="GO:0003677">
    <property type="term" value="F:DNA binding"/>
    <property type="evidence" value="ECO:0007669"/>
    <property type="project" value="UniProtKB-KW"/>
</dbReference>
<dbReference type="InterPro" id="IPR028978">
    <property type="entry name" value="Chorismate_lyase_/UTRA_dom_sf"/>
</dbReference>
<dbReference type="InterPro" id="IPR050679">
    <property type="entry name" value="Bact_HTH_transcr_reg"/>
</dbReference>
<sequence length="249" mass="26926">MQTLFEDIDLAGDGPLYRRLKSAIQAAIACGALQGGTALPPERDLAGRIGISRVTVRRAIAELTSEGVLTRRQGAGTFVAFPTGRIEQKLKRLTSFTEDMKARGLRPHSRWLERGLFPVSAEEAETLGVTPGGHVARLSRIRFANDRPMALEHTSLPGDIMDAPAEVGSSLYAALAERGIRLVRANEHITASLLTDEQAALLGVFSGAPALAISRTGFDAAGRAIEFTRSFYRSDIYDLVAELTYSDQD</sequence>
<keyword evidence="2" id="KW-0238">DNA-binding</keyword>
<dbReference type="CDD" id="cd07377">
    <property type="entry name" value="WHTH_GntR"/>
    <property type="match status" value="1"/>
</dbReference>
<accession>A0A7W6P9P2</accession>
<evidence type="ECO:0000256" key="2">
    <source>
        <dbReference type="ARBA" id="ARBA00023125"/>
    </source>
</evidence>
<dbReference type="InterPro" id="IPR011663">
    <property type="entry name" value="UTRA"/>
</dbReference>
<evidence type="ECO:0000259" key="4">
    <source>
        <dbReference type="PROSITE" id="PS50949"/>
    </source>
</evidence>
<dbReference type="Proteomes" id="UP000530571">
    <property type="component" value="Unassembled WGS sequence"/>
</dbReference>
<keyword evidence="6" id="KW-1185">Reference proteome</keyword>
<evidence type="ECO:0000256" key="3">
    <source>
        <dbReference type="ARBA" id="ARBA00023163"/>
    </source>
</evidence>
<dbReference type="Pfam" id="PF07702">
    <property type="entry name" value="UTRA"/>
    <property type="match status" value="1"/>
</dbReference>
<dbReference type="Gene3D" id="1.10.10.10">
    <property type="entry name" value="Winged helix-like DNA-binding domain superfamily/Winged helix DNA-binding domain"/>
    <property type="match status" value="1"/>
</dbReference>
<gene>
    <name evidence="5" type="ORF">GGR30_001946</name>
</gene>
<evidence type="ECO:0000313" key="5">
    <source>
        <dbReference type="EMBL" id="MBB4122020.1"/>
    </source>
</evidence>
<protein>
    <submittedName>
        <fullName evidence="5">GntR family transcriptional regulator</fullName>
    </submittedName>
</protein>
<dbReference type="SMART" id="SM00866">
    <property type="entry name" value="UTRA"/>
    <property type="match status" value="1"/>
</dbReference>
<evidence type="ECO:0000256" key="1">
    <source>
        <dbReference type="ARBA" id="ARBA00023015"/>
    </source>
</evidence>
<reference evidence="5 6" key="1">
    <citation type="submission" date="2020-08" db="EMBL/GenBank/DDBJ databases">
        <title>Genomic Encyclopedia of Type Strains, Phase IV (KMG-IV): sequencing the most valuable type-strain genomes for metagenomic binning, comparative biology and taxonomic classification.</title>
        <authorList>
            <person name="Goeker M."/>
        </authorList>
    </citation>
    <scope>NUCLEOTIDE SEQUENCE [LARGE SCALE GENOMIC DNA]</scope>
    <source>
        <strain evidence="5 6">DSM 28101</strain>
    </source>
</reference>
<dbReference type="AlphaFoldDB" id="A0A7W6P9P2"/>
<organism evidence="5 6">
    <name type="scientific">Martelella radicis</name>
    <dbReference type="NCBI Taxonomy" id="1397476"/>
    <lineage>
        <taxon>Bacteria</taxon>
        <taxon>Pseudomonadati</taxon>
        <taxon>Pseudomonadota</taxon>
        <taxon>Alphaproteobacteria</taxon>
        <taxon>Hyphomicrobiales</taxon>
        <taxon>Aurantimonadaceae</taxon>
        <taxon>Martelella</taxon>
    </lineage>
</organism>
<dbReference type="PRINTS" id="PR00035">
    <property type="entry name" value="HTHGNTR"/>
</dbReference>
<dbReference type="Gene3D" id="3.40.1410.10">
    <property type="entry name" value="Chorismate lyase-like"/>
    <property type="match status" value="1"/>
</dbReference>
<dbReference type="InterPro" id="IPR036388">
    <property type="entry name" value="WH-like_DNA-bd_sf"/>
</dbReference>
<dbReference type="SUPFAM" id="SSF64288">
    <property type="entry name" value="Chorismate lyase-like"/>
    <property type="match status" value="1"/>
</dbReference>